<dbReference type="AlphaFoldDB" id="A0A0A9DVV4"/>
<name>A0A0A9DVV4_ARUDO</name>
<proteinExistence type="predicted"/>
<evidence type="ECO:0000256" key="1">
    <source>
        <dbReference type="SAM" id="MobiDB-lite"/>
    </source>
</evidence>
<dbReference type="EMBL" id="GBRH01208105">
    <property type="protein sequence ID" value="JAD89790.1"/>
    <property type="molecule type" value="Transcribed_RNA"/>
</dbReference>
<accession>A0A0A9DVV4</accession>
<reference evidence="2" key="2">
    <citation type="journal article" date="2015" name="Data Brief">
        <title>Shoot transcriptome of the giant reed, Arundo donax.</title>
        <authorList>
            <person name="Barrero R.A."/>
            <person name="Guerrero F.D."/>
            <person name="Moolhuijzen P."/>
            <person name="Goolsby J.A."/>
            <person name="Tidwell J."/>
            <person name="Bellgard S.E."/>
            <person name="Bellgard M.I."/>
        </authorList>
    </citation>
    <scope>NUCLEOTIDE SEQUENCE</scope>
    <source>
        <tissue evidence="2">Shoot tissue taken approximately 20 cm above the soil surface</tissue>
    </source>
</reference>
<evidence type="ECO:0000313" key="2">
    <source>
        <dbReference type="EMBL" id="JAD89790.1"/>
    </source>
</evidence>
<protein>
    <submittedName>
        <fullName evidence="2">Uncharacterized protein</fullName>
    </submittedName>
</protein>
<organism evidence="2">
    <name type="scientific">Arundo donax</name>
    <name type="common">Giant reed</name>
    <name type="synonym">Donax arundinaceus</name>
    <dbReference type="NCBI Taxonomy" id="35708"/>
    <lineage>
        <taxon>Eukaryota</taxon>
        <taxon>Viridiplantae</taxon>
        <taxon>Streptophyta</taxon>
        <taxon>Embryophyta</taxon>
        <taxon>Tracheophyta</taxon>
        <taxon>Spermatophyta</taxon>
        <taxon>Magnoliopsida</taxon>
        <taxon>Liliopsida</taxon>
        <taxon>Poales</taxon>
        <taxon>Poaceae</taxon>
        <taxon>PACMAD clade</taxon>
        <taxon>Arundinoideae</taxon>
        <taxon>Arundineae</taxon>
        <taxon>Arundo</taxon>
    </lineage>
</organism>
<feature type="region of interest" description="Disordered" evidence="1">
    <location>
        <begin position="1"/>
        <end position="26"/>
    </location>
</feature>
<sequence>MTPLTSPSSTFLYNRPWSPSNPHNQNIPQLIFPQPLYLGSR</sequence>
<reference evidence="2" key="1">
    <citation type="submission" date="2014-09" db="EMBL/GenBank/DDBJ databases">
        <authorList>
            <person name="Magalhaes I.L.F."/>
            <person name="Oliveira U."/>
            <person name="Santos F.R."/>
            <person name="Vidigal T.H.D.A."/>
            <person name="Brescovit A.D."/>
            <person name="Santos A.J."/>
        </authorList>
    </citation>
    <scope>NUCLEOTIDE SEQUENCE</scope>
    <source>
        <tissue evidence="2">Shoot tissue taken approximately 20 cm above the soil surface</tissue>
    </source>
</reference>